<keyword evidence="1" id="KW-0732">Signal</keyword>
<reference evidence="2 3" key="1">
    <citation type="submission" date="2024-03" db="EMBL/GenBank/DDBJ databases">
        <title>Community enrichment and isolation of bacterial strains for fucoidan degradation.</title>
        <authorList>
            <person name="Sichert A."/>
        </authorList>
    </citation>
    <scope>NUCLEOTIDE SEQUENCE [LARGE SCALE GENOMIC DNA]</scope>
    <source>
        <strain evidence="2 3">AS12</strain>
    </source>
</reference>
<feature type="chain" id="PRO_5046002774" evidence="1">
    <location>
        <begin position="30"/>
        <end position="131"/>
    </location>
</feature>
<sequence>MSLFQNRQNGPKRLTLITLCALVSGLTIAADVKPSASTDGQIDPSSGFIIKPGFEMVRAHCTACHSAKLVTQNHMSRERWLTTIRWMQKTQNLWPLPQEEEILDYLSANYGERAMGRRASLPEHLMPKKVK</sequence>
<gene>
    <name evidence="2" type="ORF">WNY77_03020</name>
</gene>
<dbReference type="SUPFAM" id="SSF46626">
    <property type="entry name" value="Cytochrome c"/>
    <property type="match status" value="1"/>
</dbReference>
<evidence type="ECO:0000256" key="1">
    <source>
        <dbReference type="SAM" id="SignalP"/>
    </source>
</evidence>
<keyword evidence="3" id="KW-1185">Reference proteome</keyword>
<dbReference type="InterPro" id="IPR036909">
    <property type="entry name" value="Cyt_c-like_dom_sf"/>
</dbReference>
<comment type="caution">
    <text evidence="2">The sequence shown here is derived from an EMBL/GenBank/DDBJ whole genome shotgun (WGS) entry which is preliminary data.</text>
</comment>
<protein>
    <submittedName>
        <fullName evidence="2">Uncharacterized protein</fullName>
    </submittedName>
</protein>
<dbReference type="EMBL" id="JBBMQS010000002">
    <property type="protein sequence ID" value="MEM5496362.1"/>
    <property type="molecule type" value="Genomic_DNA"/>
</dbReference>
<evidence type="ECO:0000313" key="3">
    <source>
        <dbReference type="Proteomes" id="UP001461163"/>
    </source>
</evidence>
<dbReference type="Proteomes" id="UP001461163">
    <property type="component" value="Unassembled WGS sequence"/>
</dbReference>
<feature type="signal peptide" evidence="1">
    <location>
        <begin position="1"/>
        <end position="29"/>
    </location>
</feature>
<accession>A0ABU9SR75</accession>
<evidence type="ECO:0000313" key="2">
    <source>
        <dbReference type="EMBL" id="MEM5496362.1"/>
    </source>
</evidence>
<organism evidence="2 3">
    <name type="scientific">Paraglaciecola mesophila</name>
    <dbReference type="NCBI Taxonomy" id="197222"/>
    <lineage>
        <taxon>Bacteria</taxon>
        <taxon>Pseudomonadati</taxon>
        <taxon>Pseudomonadota</taxon>
        <taxon>Gammaproteobacteria</taxon>
        <taxon>Alteromonadales</taxon>
        <taxon>Alteromonadaceae</taxon>
        <taxon>Paraglaciecola</taxon>
    </lineage>
</organism>
<dbReference type="RefSeq" id="WP_342880839.1">
    <property type="nucleotide sequence ID" value="NZ_JBBMQS010000002.1"/>
</dbReference>
<dbReference type="Gene3D" id="1.10.760.10">
    <property type="entry name" value="Cytochrome c-like domain"/>
    <property type="match status" value="1"/>
</dbReference>
<name>A0ABU9SR75_9ALTE</name>
<proteinExistence type="predicted"/>